<accession>A0A0H2S661</accession>
<feature type="compositionally biased region" description="Basic and acidic residues" evidence="5">
    <location>
        <begin position="441"/>
        <end position="450"/>
    </location>
</feature>
<dbReference type="GO" id="GO:0048471">
    <property type="term" value="C:perinuclear region of cytoplasm"/>
    <property type="evidence" value="ECO:0007669"/>
    <property type="project" value="TreeGrafter"/>
</dbReference>
<keyword evidence="8" id="KW-1185">Reference proteome</keyword>
<keyword evidence="3 6" id="KW-1133">Transmembrane helix</keyword>
<dbReference type="GO" id="GO:0005794">
    <property type="term" value="C:Golgi apparatus"/>
    <property type="evidence" value="ECO:0007669"/>
    <property type="project" value="TreeGrafter"/>
</dbReference>
<evidence type="ECO:0000256" key="3">
    <source>
        <dbReference type="ARBA" id="ARBA00022989"/>
    </source>
</evidence>
<feature type="region of interest" description="Disordered" evidence="5">
    <location>
        <begin position="432"/>
        <end position="465"/>
    </location>
</feature>
<feature type="compositionally biased region" description="Pro residues" evidence="5">
    <location>
        <begin position="75"/>
        <end position="85"/>
    </location>
</feature>
<dbReference type="Pfam" id="PF10176">
    <property type="entry name" value="NEDD4_Bsd2"/>
    <property type="match status" value="1"/>
</dbReference>
<sequence>MARGDYSAVPLKRQQSVSERAAHEMDAAFESDDEEEYHESTPLAGGSHSVNAQEDVGEQQLGEVPAYDFERDYDYPPPGSPPAMPSPSGRTPAVVGNSNGIIPPTSPTSTRGFDWAPRNRGSGAAAFFRRAVGAILPTHYTSVPTSANDPARGSGVENDGVFSNVLAHPTPAQTARDENGNVYEVPEDAQKDAPPSYATAQADAVPPYWETTIHAPAMGSQDEPLIDGIPAGSIFSFAWNFLISISFQFVGFMVTYLLHTSHASKYGSRAGLGVTLIQYGLYSRESDMENVVVEDGVMGGDGGMGMPADVSRRSLGLGMILPRLPKRGLEVRTWSTMVSSTNGDSTTTMQNEFTMSSAHDWLSFLLMTLGWFLLLSSVLGFIRAKRWERSIRESANPQPAPSPEAIAQEMQVREHLRNVFGIEMVDDDVEAAVAANEQEGEGDRLVHPEDESQEPLTDEQRREDDFRRDLRAVGLL</sequence>
<evidence type="ECO:0000256" key="5">
    <source>
        <dbReference type="SAM" id="MobiDB-lite"/>
    </source>
</evidence>
<dbReference type="GO" id="GO:0016020">
    <property type="term" value="C:membrane"/>
    <property type="evidence" value="ECO:0007669"/>
    <property type="project" value="UniProtKB-SubCell"/>
</dbReference>
<dbReference type="InParanoid" id="A0A0H2S661"/>
<organism evidence="7 8">
    <name type="scientific">Schizopora paradoxa</name>
    <dbReference type="NCBI Taxonomy" id="27342"/>
    <lineage>
        <taxon>Eukaryota</taxon>
        <taxon>Fungi</taxon>
        <taxon>Dikarya</taxon>
        <taxon>Basidiomycota</taxon>
        <taxon>Agaricomycotina</taxon>
        <taxon>Agaricomycetes</taxon>
        <taxon>Hymenochaetales</taxon>
        <taxon>Schizoporaceae</taxon>
        <taxon>Schizopora</taxon>
    </lineage>
</organism>
<evidence type="ECO:0000256" key="2">
    <source>
        <dbReference type="ARBA" id="ARBA00022692"/>
    </source>
</evidence>
<evidence type="ECO:0000256" key="6">
    <source>
        <dbReference type="SAM" id="Phobius"/>
    </source>
</evidence>
<evidence type="ECO:0008006" key="9">
    <source>
        <dbReference type="Google" id="ProtNLM"/>
    </source>
</evidence>
<feature type="transmembrane region" description="Helical" evidence="6">
    <location>
        <begin position="237"/>
        <end position="259"/>
    </location>
</feature>
<feature type="transmembrane region" description="Helical" evidence="6">
    <location>
        <begin position="361"/>
        <end position="382"/>
    </location>
</feature>
<protein>
    <recommendedName>
        <fullName evidence="9">Metal homeostatis protein bsd2</fullName>
    </recommendedName>
</protein>
<dbReference type="InterPro" id="IPR019325">
    <property type="entry name" value="NEDD4/Bsd2"/>
</dbReference>
<feature type="region of interest" description="Disordered" evidence="5">
    <location>
        <begin position="1"/>
        <end position="116"/>
    </location>
</feature>
<dbReference type="Proteomes" id="UP000053477">
    <property type="component" value="Unassembled WGS sequence"/>
</dbReference>
<keyword evidence="4 6" id="KW-0472">Membrane</keyword>
<keyword evidence="2 6" id="KW-0812">Transmembrane</keyword>
<dbReference type="CDD" id="cd22212">
    <property type="entry name" value="NDFIP-like"/>
    <property type="match status" value="1"/>
</dbReference>
<dbReference type="PANTHER" id="PTHR13396:SF5">
    <property type="entry name" value="NEDD4 FAMILY INTERACTING PROTEIN"/>
    <property type="match status" value="1"/>
</dbReference>
<gene>
    <name evidence="7" type="ORF">SCHPADRAFT_868676</name>
</gene>
<evidence type="ECO:0000256" key="1">
    <source>
        <dbReference type="ARBA" id="ARBA00004141"/>
    </source>
</evidence>
<dbReference type="PANTHER" id="PTHR13396">
    <property type="entry name" value="NEDD4 FAMILY INTERACTING PROTEIN 1/2"/>
    <property type="match status" value="1"/>
</dbReference>
<dbReference type="STRING" id="27342.A0A0H2S661"/>
<name>A0A0H2S661_9AGAM</name>
<proteinExistence type="predicted"/>
<feature type="compositionally biased region" description="Acidic residues" evidence="5">
    <location>
        <begin position="27"/>
        <end position="37"/>
    </location>
</feature>
<evidence type="ECO:0000313" key="7">
    <source>
        <dbReference type="EMBL" id="KLO17153.1"/>
    </source>
</evidence>
<dbReference type="EMBL" id="KQ085908">
    <property type="protein sequence ID" value="KLO17153.1"/>
    <property type="molecule type" value="Genomic_DNA"/>
</dbReference>
<dbReference type="GO" id="GO:0030001">
    <property type="term" value="P:metal ion transport"/>
    <property type="evidence" value="ECO:0007669"/>
    <property type="project" value="InterPro"/>
</dbReference>
<dbReference type="GO" id="GO:0005783">
    <property type="term" value="C:endoplasmic reticulum"/>
    <property type="evidence" value="ECO:0007669"/>
    <property type="project" value="TreeGrafter"/>
</dbReference>
<dbReference type="GO" id="GO:0007034">
    <property type="term" value="P:vacuolar transport"/>
    <property type="evidence" value="ECO:0007669"/>
    <property type="project" value="InterPro"/>
</dbReference>
<reference evidence="7 8" key="1">
    <citation type="submission" date="2015-04" db="EMBL/GenBank/DDBJ databases">
        <title>Complete genome sequence of Schizopora paradoxa KUC8140, a cosmopolitan wood degrader in East Asia.</title>
        <authorList>
            <consortium name="DOE Joint Genome Institute"/>
            <person name="Min B."/>
            <person name="Park H."/>
            <person name="Jang Y."/>
            <person name="Kim J.-J."/>
            <person name="Kim K.H."/>
            <person name="Pangilinan J."/>
            <person name="Lipzen A."/>
            <person name="Riley R."/>
            <person name="Grigoriev I.V."/>
            <person name="Spatafora J.W."/>
            <person name="Choi I.-G."/>
        </authorList>
    </citation>
    <scope>NUCLEOTIDE SEQUENCE [LARGE SCALE GENOMIC DNA]</scope>
    <source>
        <strain evidence="7 8">KUC8140</strain>
    </source>
</reference>
<dbReference type="GO" id="GO:0006511">
    <property type="term" value="P:ubiquitin-dependent protein catabolic process"/>
    <property type="evidence" value="ECO:0007669"/>
    <property type="project" value="TreeGrafter"/>
</dbReference>
<dbReference type="OrthoDB" id="10003116at2759"/>
<comment type="subcellular location">
    <subcellularLocation>
        <location evidence="1">Membrane</location>
        <topology evidence="1">Multi-pass membrane protein</topology>
    </subcellularLocation>
</comment>
<evidence type="ECO:0000313" key="8">
    <source>
        <dbReference type="Proteomes" id="UP000053477"/>
    </source>
</evidence>
<dbReference type="GO" id="GO:0031398">
    <property type="term" value="P:positive regulation of protein ubiquitination"/>
    <property type="evidence" value="ECO:0007669"/>
    <property type="project" value="TreeGrafter"/>
</dbReference>
<evidence type="ECO:0000256" key="4">
    <source>
        <dbReference type="ARBA" id="ARBA00023136"/>
    </source>
</evidence>
<dbReference type="AlphaFoldDB" id="A0A0H2S661"/>